<dbReference type="SMART" id="SM00065">
    <property type="entry name" value="GAF"/>
    <property type="match status" value="1"/>
</dbReference>
<dbReference type="PANTHER" id="PTHR43156">
    <property type="entry name" value="STAGE II SPORULATION PROTEIN E-RELATED"/>
    <property type="match status" value="1"/>
</dbReference>
<dbReference type="Pfam" id="PF01590">
    <property type="entry name" value="GAF"/>
    <property type="match status" value="1"/>
</dbReference>
<dbReference type="EMBL" id="FORP01000009">
    <property type="protein sequence ID" value="SFJ82233.1"/>
    <property type="molecule type" value="Genomic_DNA"/>
</dbReference>
<dbReference type="AlphaFoldDB" id="A0A1I3UHQ9"/>
<gene>
    <name evidence="4" type="ORF">SAMN05421835_10948</name>
</gene>
<keyword evidence="5" id="KW-1185">Reference proteome</keyword>
<dbReference type="CDD" id="cd16936">
    <property type="entry name" value="HATPase_RsbW-like"/>
    <property type="match status" value="1"/>
</dbReference>
<dbReference type="PANTHER" id="PTHR43156:SF2">
    <property type="entry name" value="STAGE II SPORULATION PROTEIN E"/>
    <property type="match status" value="1"/>
</dbReference>
<organism evidence="4 5">
    <name type="scientific">Amycolatopsis sacchari</name>
    <dbReference type="NCBI Taxonomy" id="115433"/>
    <lineage>
        <taxon>Bacteria</taxon>
        <taxon>Bacillati</taxon>
        <taxon>Actinomycetota</taxon>
        <taxon>Actinomycetes</taxon>
        <taxon>Pseudonocardiales</taxon>
        <taxon>Pseudonocardiaceae</taxon>
        <taxon>Amycolatopsis</taxon>
    </lineage>
</organism>
<dbReference type="Gene3D" id="3.30.450.40">
    <property type="match status" value="1"/>
</dbReference>
<feature type="domain" description="PPM-type phosphatase" evidence="3">
    <location>
        <begin position="175"/>
        <end position="386"/>
    </location>
</feature>
<reference evidence="4 5" key="1">
    <citation type="submission" date="2016-10" db="EMBL/GenBank/DDBJ databases">
        <authorList>
            <person name="de Groot N.N."/>
        </authorList>
    </citation>
    <scope>NUCLEOTIDE SEQUENCE [LARGE SCALE GENOMIC DNA]</scope>
    <source>
        <strain evidence="4 5">DSM 44468</strain>
    </source>
</reference>
<sequence length="519" mass="55787">MGSVSDRALAHIDSEEVLAELLERIWQGLGVDTVAVLILEPGGNELVAAATKGIESEVRQGVRVPLGRGFAGRIAAEKHPVILDRIDETTVVNPLLWEKGIKTLLGVPLLVGGEVLGVLHVGSLTPRTFTEDDVEFLQAAADRVALSVEAQQAQSARAAASKLQRSLLPAQLPLVPSLDFAARYVPGGRSIVAGDWYDVFTLPNGWMGIVIGDVVGHDLPAAVVMGRLRSALRAYSLEHTDPAEVLTRLDRKAQHFEPGMMATVLYGTLEPNFEKLYLSSAGHLAPVLASPGEPTEFAKLPTDPPIGAVREARRQTTEIDLPPGTITCFYTDGLVERRHAPLDQGLEALRSAVRPQRSERVCAAVMGALIGESVPEDDVALLVFRRQAADEVGALDVTMQAIPESLKDIRAAMRRWLSAVGVGGDVAGDLLLAVGEACTNSVEHAYGPAGGDIHLRMELLDDELVVTVRDHGRWRPARGVNRGRGLTLMEKCGDEVEVLRGEEGTTVVIRRRLEAEAQA</sequence>
<dbReference type="InterPro" id="IPR003594">
    <property type="entry name" value="HATPase_dom"/>
</dbReference>
<dbReference type="RefSeq" id="WP_245783101.1">
    <property type="nucleotide sequence ID" value="NZ_FORP01000009.1"/>
</dbReference>
<dbReference type="SUPFAM" id="SSF55781">
    <property type="entry name" value="GAF domain-like"/>
    <property type="match status" value="1"/>
</dbReference>
<dbReference type="InterPro" id="IPR052016">
    <property type="entry name" value="Bact_Sigma-Reg"/>
</dbReference>
<dbReference type="Gene3D" id="3.30.565.10">
    <property type="entry name" value="Histidine kinase-like ATPase, C-terminal domain"/>
    <property type="match status" value="1"/>
</dbReference>
<evidence type="ECO:0000313" key="4">
    <source>
        <dbReference type="EMBL" id="SFJ82233.1"/>
    </source>
</evidence>
<accession>A0A1I3UHQ9</accession>
<dbReference type="InterPro" id="IPR003018">
    <property type="entry name" value="GAF"/>
</dbReference>
<evidence type="ECO:0000313" key="5">
    <source>
        <dbReference type="Proteomes" id="UP000199025"/>
    </source>
</evidence>
<dbReference type="Pfam" id="PF13581">
    <property type="entry name" value="HATPase_c_2"/>
    <property type="match status" value="1"/>
</dbReference>
<dbReference type="Proteomes" id="UP000199025">
    <property type="component" value="Unassembled WGS sequence"/>
</dbReference>
<dbReference type="Gene3D" id="3.60.40.10">
    <property type="entry name" value="PPM-type phosphatase domain"/>
    <property type="match status" value="1"/>
</dbReference>
<evidence type="ECO:0000256" key="1">
    <source>
        <dbReference type="ARBA" id="ARBA00022801"/>
    </source>
</evidence>
<dbReference type="SUPFAM" id="SSF81606">
    <property type="entry name" value="PP2C-like"/>
    <property type="match status" value="1"/>
</dbReference>
<evidence type="ECO:0000259" key="2">
    <source>
        <dbReference type="SMART" id="SM00065"/>
    </source>
</evidence>
<name>A0A1I3UHQ9_9PSEU</name>
<keyword evidence="1" id="KW-0378">Hydrolase</keyword>
<dbReference type="InterPro" id="IPR029016">
    <property type="entry name" value="GAF-like_dom_sf"/>
</dbReference>
<feature type="domain" description="GAF" evidence="2">
    <location>
        <begin position="13"/>
        <end position="158"/>
    </location>
</feature>
<dbReference type="InterPro" id="IPR036457">
    <property type="entry name" value="PPM-type-like_dom_sf"/>
</dbReference>
<protein>
    <submittedName>
        <fullName evidence="4">Serine phosphatase RsbU, regulator of sigma subunit</fullName>
    </submittedName>
</protein>
<evidence type="ECO:0000259" key="3">
    <source>
        <dbReference type="SMART" id="SM00331"/>
    </source>
</evidence>
<dbReference type="STRING" id="115433.SAMN05421835_10948"/>
<dbReference type="SUPFAM" id="SSF55874">
    <property type="entry name" value="ATPase domain of HSP90 chaperone/DNA topoisomerase II/histidine kinase"/>
    <property type="match status" value="1"/>
</dbReference>
<dbReference type="GO" id="GO:0016791">
    <property type="term" value="F:phosphatase activity"/>
    <property type="evidence" value="ECO:0007669"/>
    <property type="project" value="TreeGrafter"/>
</dbReference>
<dbReference type="SMART" id="SM00331">
    <property type="entry name" value="PP2C_SIG"/>
    <property type="match status" value="1"/>
</dbReference>
<proteinExistence type="predicted"/>
<dbReference type="InterPro" id="IPR036890">
    <property type="entry name" value="HATPase_C_sf"/>
</dbReference>
<dbReference type="InterPro" id="IPR001932">
    <property type="entry name" value="PPM-type_phosphatase-like_dom"/>
</dbReference>
<dbReference type="Pfam" id="PF07228">
    <property type="entry name" value="SpoIIE"/>
    <property type="match status" value="1"/>
</dbReference>